<evidence type="ECO:0008006" key="3">
    <source>
        <dbReference type="Google" id="ProtNLM"/>
    </source>
</evidence>
<dbReference type="PANTHER" id="PTHR19871">
    <property type="entry name" value="BETA TRANSDUCIN-RELATED PROTEIN"/>
    <property type="match status" value="1"/>
</dbReference>
<dbReference type="RefSeq" id="XP_002107961.1">
    <property type="nucleotide sequence ID" value="XM_002107925.1"/>
</dbReference>
<dbReference type="OMA" id="PYCKVST"/>
<dbReference type="HOGENOM" id="CLU_2447083_0_0_1"/>
<dbReference type="InParanoid" id="B3RLF5"/>
<protein>
    <recommendedName>
        <fullName evidence="3">Orc1-like AAA ATPase domain-containing protein</fullName>
    </recommendedName>
</protein>
<evidence type="ECO:0000313" key="2">
    <source>
        <dbReference type="Proteomes" id="UP000009022"/>
    </source>
</evidence>
<evidence type="ECO:0000313" key="1">
    <source>
        <dbReference type="EMBL" id="EDV28759.1"/>
    </source>
</evidence>
<gene>
    <name evidence="1" type="ORF">TRIADDRAFT_8888</name>
</gene>
<dbReference type="PANTHER" id="PTHR19871:SF14">
    <property type="entry name" value="DUF4062 DOMAIN-CONTAINING PROTEIN"/>
    <property type="match status" value="1"/>
</dbReference>
<dbReference type="OrthoDB" id="2325716at2759"/>
<dbReference type="InterPro" id="IPR052752">
    <property type="entry name" value="NACHT-WD_repeat"/>
</dbReference>
<dbReference type="EMBL" id="DS985241">
    <property type="protein sequence ID" value="EDV28759.1"/>
    <property type="molecule type" value="Genomic_DNA"/>
</dbReference>
<dbReference type="Proteomes" id="UP000009022">
    <property type="component" value="Unassembled WGS sequence"/>
</dbReference>
<dbReference type="AlphaFoldDB" id="B3RLF5"/>
<keyword evidence="2" id="KW-1185">Reference proteome</keyword>
<accession>B3RLF5</accession>
<organism evidence="1 2">
    <name type="scientific">Trichoplax adhaerens</name>
    <name type="common">Trichoplax reptans</name>
    <dbReference type="NCBI Taxonomy" id="10228"/>
    <lineage>
        <taxon>Eukaryota</taxon>
        <taxon>Metazoa</taxon>
        <taxon>Placozoa</taxon>
        <taxon>Uniplacotomia</taxon>
        <taxon>Trichoplacea</taxon>
        <taxon>Trichoplacidae</taxon>
        <taxon>Trichoplax</taxon>
    </lineage>
</organism>
<feature type="non-terminal residue" evidence="1">
    <location>
        <position position="90"/>
    </location>
</feature>
<sequence>IVRFLGRTVDSLTVCKTLTSLCQQIGQLYDQSPDDIPKHNAKLVIYFLRLLTFANRRKPLIILLDGLDELPFNETDDHHLSWLPKQLPPY</sequence>
<reference evidence="1 2" key="1">
    <citation type="journal article" date="2008" name="Nature">
        <title>The Trichoplax genome and the nature of placozoans.</title>
        <authorList>
            <person name="Srivastava M."/>
            <person name="Begovic E."/>
            <person name="Chapman J."/>
            <person name="Putnam N.H."/>
            <person name="Hellsten U."/>
            <person name="Kawashima T."/>
            <person name="Kuo A."/>
            <person name="Mitros T."/>
            <person name="Salamov A."/>
            <person name="Carpenter M.L."/>
            <person name="Signorovitch A.Y."/>
            <person name="Moreno M.A."/>
            <person name="Kamm K."/>
            <person name="Grimwood J."/>
            <person name="Schmutz J."/>
            <person name="Shapiro H."/>
            <person name="Grigoriev I.V."/>
            <person name="Buss L.W."/>
            <person name="Schierwater B."/>
            <person name="Dellaporta S.L."/>
            <person name="Rokhsar D.S."/>
        </authorList>
    </citation>
    <scope>NUCLEOTIDE SEQUENCE [LARGE SCALE GENOMIC DNA]</scope>
    <source>
        <strain evidence="1 2">Grell-BS-1999</strain>
    </source>
</reference>
<name>B3RLF5_TRIAD</name>
<dbReference type="CTD" id="6749176"/>
<feature type="non-terminal residue" evidence="1">
    <location>
        <position position="1"/>
    </location>
</feature>
<proteinExistence type="predicted"/>
<dbReference type="STRING" id="10228.B3RLF5"/>
<dbReference type="eggNOG" id="KOG3602">
    <property type="taxonomic scope" value="Eukaryota"/>
</dbReference>
<dbReference type="KEGG" id="tad:TRIADDRAFT_8888"/>
<dbReference type="GeneID" id="6749176"/>